<dbReference type="GO" id="GO:0003341">
    <property type="term" value="P:cilium movement"/>
    <property type="evidence" value="ECO:0007669"/>
    <property type="project" value="TreeGrafter"/>
</dbReference>
<dbReference type="SUPFAM" id="SSF54919">
    <property type="entry name" value="Nucleoside diphosphate kinase, NDK"/>
    <property type="match status" value="1"/>
</dbReference>
<dbReference type="GO" id="GO:1902176">
    <property type="term" value="P:negative regulation of oxidative stress-induced intrinsic apoptotic signaling pathway"/>
    <property type="evidence" value="ECO:0007669"/>
    <property type="project" value="TreeGrafter"/>
</dbReference>
<accession>A0A8B9N8T4</accession>
<dbReference type="Gene3D" id="3.30.70.141">
    <property type="entry name" value="Nucleoside diphosphate kinase-like domain"/>
    <property type="match status" value="1"/>
</dbReference>
<proteinExistence type="inferred from homology"/>
<evidence type="ECO:0000256" key="3">
    <source>
        <dbReference type="SAM" id="MobiDB-lite"/>
    </source>
</evidence>
<dbReference type="Pfam" id="PF00334">
    <property type="entry name" value="NDK"/>
    <property type="match status" value="1"/>
</dbReference>
<dbReference type="GO" id="GO:0005929">
    <property type="term" value="C:cilium"/>
    <property type="evidence" value="ECO:0007669"/>
    <property type="project" value="TreeGrafter"/>
</dbReference>
<keyword evidence="6" id="KW-1185">Reference proteome</keyword>
<feature type="region of interest" description="Disordered" evidence="3">
    <location>
        <begin position="52"/>
        <end position="94"/>
    </location>
</feature>
<evidence type="ECO:0000259" key="4">
    <source>
        <dbReference type="SMART" id="SM00562"/>
    </source>
</evidence>
<dbReference type="PROSITE" id="PS51374">
    <property type="entry name" value="NDPK_LIKE"/>
    <property type="match status" value="1"/>
</dbReference>
<name>A0A8B9N8T4_9AVES</name>
<dbReference type="PANTHER" id="PTHR46161">
    <property type="entry name" value="NUCLEOSIDE DIPHOSPHATE KINASE"/>
    <property type="match status" value="1"/>
</dbReference>
<dbReference type="InterPro" id="IPR034907">
    <property type="entry name" value="NDK-like_dom"/>
</dbReference>
<comment type="caution">
    <text evidence="2">Lacks conserved residue(s) required for the propagation of feature annotation.</text>
</comment>
<feature type="domain" description="Nucleoside diphosphate kinase-like" evidence="4">
    <location>
        <begin position="2"/>
        <end position="76"/>
    </location>
</feature>
<evidence type="ECO:0000313" key="6">
    <source>
        <dbReference type="Proteomes" id="UP000694541"/>
    </source>
</evidence>
<evidence type="ECO:0000313" key="5">
    <source>
        <dbReference type="Ensembl" id="ENSANIP00000020371.1"/>
    </source>
</evidence>
<dbReference type="SMART" id="SM00562">
    <property type="entry name" value="NDK"/>
    <property type="match status" value="1"/>
</dbReference>
<sequence length="136" mass="15007">WGPSVVMILTKENAVEEWRQLMGPTDPEVAKATSPESIRAQFAQDILSNAVHGSSNREHGSSQEQQARGPETGIPAKQLKQGLSPSVSLNGAPGPIGQQLWVCNWVRLLRAIKAYWFPQGPEKHLHCLFILSLNIF</sequence>
<dbReference type="AlphaFoldDB" id="A0A8B9N8T4"/>
<dbReference type="PANTHER" id="PTHR46161:SF1">
    <property type="entry name" value="NUCLEOSIDE DIPHOSPHATE KINASE HOMOLOG 5"/>
    <property type="match status" value="1"/>
</dbReference>
<protein>
    <recommendedName>
        <fullName evidence="4">Nucleoside diphosphate kinase-like domain-containing protein</fullName>
    </recommendedName>
</protein>
<evidence type="ECO:0000256" key="2">
    <source>
        <dbReference type="PROSITE-ProRule" id="PRU00706"/>
    </source>
</evidence>
<evidence type="ECO:0000256" key="1">
    <source>
        <dbReference type="ARBA" id="ARBA00008142"/>
    </source>
</evidence>
<dbReference type="InterPro" id="IPR036850">
    <property type="entry name" value="NDK-like_dom_sf"/>
</dbReference>
<dbReference type="Proteomes" id="UP000694541">
    <property type="component" value="Unplaced"/>
</dbReference>
<reference evidence="5" key="2">
    <citation type="submission" date="2025-09" db="UniProtKB">
        <authorList>
            <consortium name="Ensembl"/>
        </authorList>
    </citation>
    <scope>IDENTIFICATION</scope>
</reference>
<dbReference type="Ensembl" id="ENSANIT00000021049.1">
    <property type="protein sequence ID" value="ENSANIP00000020371.1"/>
    <property type="gene ID" value="ENSANIG00000013876.1"/>
</dbReference>
<reference evidence="5" key="1">
    <citation type="submission" date="2025-08" db="UniProtKB">
        <authorList>
            <consortium name="Ensembl"/>
        </authorList>
    </citation>
    <scope>IDENTIFICATION</scope>
</reference>
<organism evidence="5 6">
    <name type="scientific">Accipiter nisus</name>
    <name type="common">Eurasian sparrowhawk</name>
    <dbReference type="NCBI Taxonomy" id="211598"/>
    <lineage>
        <taxon>Eukaryota</taxon>
        <taxon>Metazoa</taxon>
        <taxon>Chordata</taxon>
        <taxon>Craniata</taxon>
        <taxon>Vertebrata</taxon>
        <taxon>Euteleostomi</taxon>
        <taxon>Archelosauria</taxon>
        <taxon>Archosauria</taxon>
        <taxon>Dinosauria</taxon>
        <taxon>Saurischia</taxon>
        <taxon>Theropoda</taxon>
        <taxon>Coelurosauria</taxon>
        <taxon>Aves</taxon>
        <taxon>Neognathae</taxon>
        <taxon>Neoaves</taxon>
        <taxon>Telluraves</taxon>
        <taxon>Accipitrimorphae</taxon>
        <taxon>Accipitriformes</taxon>
        <taxon>Accipitridae</taxon>
        <taxon>Accipitrinae</taxon>
        <taxon>Accipiter</taxon>
    </lineage>
</organism>
<comment type="similarity">
    <text evidence="1 2">Belongs to the NDK family.</text>
</comment>